<dbReference type="InterPro" id="IPR036390">
    <property type="entry name" value="WH_DNA-bd_sf"/>
</dbReference>
<evidence type="ECO:0008006" key="3">
    <source>
        <dbReference type="Google" id="ProtNLM"/>
    </source>
</evidence>
<dbReference type="InterPro" id="IPR021660">
    <property type="entry name" value="DUF3253"/>
</dbReference>
<organism evidence="1 2">
    <name type="scientific">Allohahella marinimesophila</name>
    <dbReference type="NCBI Taxonomy" id="1054972"/>
    <lineage>
        <taxon>Bacteria</taxon>
        <taxon>Pseudomonadati</taxon>
        <taxon>Pseudomonadota</taxon>
        <taxon>Gammaproteobacteria</taxon>
        <taxon>Oceanospirillales</taxon>
        <taxon>Hahellaceae</taxon>
        <taxon>Allohahella</taxon>
    </lineage>
</organism>
<proteinExistence type="predicted"/>
<evidence type="ECO:0000313" key="1">
    <source>
        <dbReference type="EMBL" id="GAA3956048.1"/>
    </source>
</evidence>
<dbReference type="Proteomes" id="UP001501337">
    <property type="component" value="Unassembled WGS sequence"/>
</dbReference>
<dbReference type="Pfam" id="PF11625">
    <property type="entry name" value="DUF3253"/>
    <property type="match status" value="1"/>
</dbReference>
<name>A0ABP7NXG8_9GAMM</name>
<dbReference type="Gene3D" id="1.10.10.10">
    <property type="entry name" value="Winged helix-like DNA-binding domain superfamily/Winged helix DNA-binding domain"/>
    <property type="match status" value="1"/>
</dbReference>
<dbReference type="InterPro" id="IPR036388">
    <property type="entry name" value="WH-like_DNA-bd_sf"/>
</dbReference>
<comment type="caution">
    <text evidence="1">The sequence shown here is derived from an EMBL/GenBank/DDBJ whole genome shotgun (WGS) entry which is preliminary data.</text>
</comment>
<gene>
    <name evidence="1" type="ORF">GCM10022278_13240</name>
</gene>
<keyword evidence="2" id="KW-1185">Reference proteome</keyword>
<sequence>MTPDTRFQRIEDMTENSSSTKEGYVLIKGRHWRCTDPKIPENLRQQLVNELMAARRAVAAGKKAGDEEGIAAARARVQAAKVALGERGPKWWLEMDEAAYLERAEAVMVALLNGRDDESSICPSDVARVIGGENWRDLMPLVRELAFELAAEEQMVVMQKGKSVGPAARGPVRIARRPSAKN</sequence>
<evidence type="ECO:0000313" key="2">
    <source>
        <dbReference type="Proteomes" id="UP001501337"/>
    </source>
</evidence>
<dbReference type="EMBL" id="BAABBO010000007">
    <property type="protein sequence ID" value="GAA3956048.1"/>
    <property type="molecule type" value="Genomic_DNA"/>
</dbReference>
<protein>
    <recommendedName>
        <fullName evidence="3">DUF3253 domain-containing protein</fullName>
    </recommendedName>
</protein>
<accession>A0ABP7NXG8</accession>
<dbReference type="SUPFAM" id="SSF46785">
    <property type="entry name" value="Winged helix' DNA-binding domain"/>
    <property type="match status" value="1"/>
</dbReference>
<reference evidence="2" key="1">
    <citation type="journal article" date="2019" name="Int. J. Syst. Evol. Microbiol.">
        <title>The Global Catalogue of Microorganisms (GCM) 10K type strain sequencing project: providing services to taxonomists for standard genome sequencing and annotation.</title>
        <authorList>
            <consortium name="The Broad Institute Genomics Platform"/>
            <consortium name="The Broad Institute Genome Sequencing Center for Infectious Disease"/>
            <person name="Wu L."/>
            <person name="Ma J."/>
        </authorList>
    </citation>
    <scope>NUCLEOTIDE SEQUENCE [LARGE SCALE GENOMIC DNA]</scope>
    <source>
        <strain evidence="2">JCM 17555</strain>
    </source>
</reference>
<dbReference type="RefSeq" id="WP_344804550.1">
    <property type="nucleotide sequence ID" value="NZ_BAABBO010000007.1"/>
</dbReference>